<organism evidence="2 3">
    <name type="scientific">Clostridium tagluense</name>
    <dbReference type="NCBI Taxonomy" id="360422"/>
    <lineage>
        <taxon>Bacteria</taxon>
        <taxon>Bacillati</taxon>
        <taxon>Bacillota</taxon>
        <taxon>Clostridia</taxon>
        <taxon>Eubacteriales</taxon>
        <taxon>Clostridiaceae</taxon>
        <taxon>Clostridium</taxon>
    </lineage>
</organism>
<evidence type="ECO:0000313" key="2">
    <source>
        <dbReference type="EMBL" id="GCD10771.1"/>
    </source>
</evidence>
<keyword evidence="1" id="KW-0812">Transmembrane</keyword>
<keyword evidence="3" id="KW-1185">Reference proteome</keyword>
<proteinExistence type="predicted"/>
<dbReference type="InterPro" id="IPR047928">
    <property type="entry name" value="Perm_prefix_1"/>
</dbReference>
<dbReference type="NCBIfam" id="NF038403">
    <property type="entry name" value="perm_prefix_1"/>
    <property type="match status" value="1"/>
</dbReference>
<feature type="transmembrane region" description="Helical" evidence="1">
    <location>
        <begin position="103"/>
        <end position="121"/>
    </location>
</feature>
<dbReference type="OrthoDB" id="1909850at2"/>
<gene>
    <name evidence="2" type="ORF">Ctaglu_23940</name>
</gene>
<comment type="caution">
    <text evidence="2">The sequence shown here is derived from an EMBL/GenBank/DDBJ whole genome shotgun (WGS) entry which is preliminary data.</text>
</comment>
<feature type="transmembrane region" description="Helical" evidence="1">
    <location>
        <begin position="152"/>
        <end position="176"/>
    </location>
</feature>
<keyword evidence="1" id="KW-1133">Transmembrane helix</keyword>
<dbReference type="AlphaFoldDB" id="A0A401UMN4"/>
<feature type="transmembrane region" description="Helical" evidence="1">
    <location>
        <begin position="188"/>
        <end position="208"/>
    </location>
</feature>
<name>A0A401UMN4_9CLOT</name>
<accession>A0A401UMN4</accession>
<dbReference type="EMBL" id="BHYK01000012">
    <property type="protein sequence ID" value="GCD10771.1"/>
    <property type="molecule type" value="Genomic_DNA"/>
</dbReference>
<dbReference type="RefSeq" id="WP_125001974.1">
    <property type="nucleotide sequence ID" value="NZ_BHYK01000012.1"/>
</dbReference>
<keyword evidence="1" id="KW-0472">Membrane</keyword>
<protein>
    <submittedName>
        <fullName evidence="2">Uncharacterized protein</fullName>
    </submittedName>
</protein>
<evidence type="ECO:0000256" key="1">
    <source>
        <dbReference type="SAM" id="Phobius"/>
    </source>
</evidence>
<dbReference type="Proteomes" id="UP000287872">
    <property type="component" value="Unassembled WGS sequence"/>
</dbReference>
<evidence type="ECO:0000313" key="3">
    <source>
        <dbReference type="Proteomes" id="UP000287872"/>
    </source>
</evidence>
<feature type="transmembrane region" description="Helical" evidence="1">
    <location>
        <begin position="79"/>
        <end position="97"/>
    </location>
</feature>
<sequence length="221" mass="25877">MRDIKKYVDGLFVKYKKTKETEELREEISTNLEARIKDNMDNGLDYSEAYDEAIKNIDSIDMFIDGNKKIYINGFKKELAQIAVLYILIGWIITIPLRLNFTIIISEIFTVALVGVGYIYLSMSYKNYDGYLTETSVININKIYSCKKYTWIIWWIYIISNTIYNIGIHFASNIWFSRAIHIDGPFQFARLIVSFTFPLFSIVVPLIVSRAYKLLNEYEVN</sequence>
<reference evidence="2 3" key="1">
    <citation type="submission" date="2018-11" db="EMBL/GenBank/DDBJ databases">
        <title>Genome sequencing and assembly of Clostridium tagluense strain A121.</title>
        <authorList>
            <person name="Murakami T."/>
            <person name="Segawa T."/>
            <person name="Shcherbakova V.A."/>
            <person name="Mori H."/>
            <person name="Yoshimura Y."/>
        </authorList>
    </citation>
    <scope>NUCLEOTIDE SEQUENCE [LARGE SCALE GENOMIC DNA]</scope>
    <source>
        <strain evidence="2 3">A121</strain>
    </source>
</reference>